<sequence>MSKAITNNLSSWFVGYPYKDFETLKQRAEQIYHPDIKVHTPKGVLTYDDLILSQEQNFYRGGYCNLVKIEQIDDNTVEYKVQVCFPDDGTKIDCHAIGTFKDGLLVQVDPITKKEYNQVFTLVKESAEGIVKDGEGKKQHYDIGIEDRHAQPQEAQ</sequence>
<dbReference type="AlphaFoldDB" id="A0AAD3CID1"/>
<gene>
    <name evidence="1" type="ORF">CTEN210_02657</name>
</gene>
<dbReference type="Proteomes" id="UP001054902">
    <property type="component" value="Unassembled WGS sequence"/>
</dbReference>
<keyword evidence="2" id="KW-1185">Reference proteome</keyword>
<name>A0AAD3CID1_9STRA</name>
<dbReference type="EMBL" id="BLLK01000022">
    <property type="protein sequence ID" value="GFH46183.1"/>
    <property type="molecule type" value="Genomic_DNA"/>
</dbReference>
<evidence type="ECO:0000313" key="1">
    <source>
        <dbReference type="EMBL" id="GFH46183.1"/>
    </source>
</evidence>
<accession>A0AAD3CID1</accession>
<comment type="caution">
    <text evidence="1">The sequence shown here is derived from an EMBL/GenBank/DDBJ whole genome shotgun (WGS) entry which is preliminary data.</text>
</comment>
<protein>
    <submittedName>
        <fullName evidence="1">Uncharacterized protein</fullName>
    </submittedName>
</protein>
<proteinExistence type="predicted"/>
<reference evidence="1 2" key="1">
    <citation type="journal article" date="2021" name="Sci. Rep.">
        <title>The genome of the diatom Chaetoceros tenuissimus carries an ancient integrated fragment of an extant virus.</title>
        <authorList>
            <person name="Hongo Y."/>
            <person name="Kimura K."/>
            <person name="Takaki Y."/>
            <person name="Yoshida Y."/>
            <person name="Baba S."/>
            <person name="Kobayashi G."/>
            <person name="Nagasaki K."/>
            <person name="Hano T."/>
            <person name="Tomaru Y."/>
        </authorList>
    </citation>
    <scope>NUCLEOTIDE SEQUENCE [LARGE SCALE GENOMIC DNA]</scope>
    <source>
        <strain evidence="1 2">NIES-3715</strain>
    </source>
</reference>
<organism evidence="1 2">
    <name type="scientific">Chaetoceros tenuissimus</name>
    <dbReference type="NCBI Taxonomy" id="426638"/>
    <lineage>
        <taxon>Eukaryota</taxon>
        <taxon>Sar</taxon>
        <taxon>Stramenopiles</taxon>
        <taxon>Ochrophyta</taxon>
        <taxon>Bacillariophyta</taxon>
        <taxon>Coscinodiscophyceae</taxon>
        <taxon>Chaetocerotophycidae</taxon>
        <taxon>Chaetocerotales</taxon>
        <taxon>Chaetocerotaceae</taxon>
        <taxon>Chaetoceros</taxon>
    </lineage>
</organism>
<evidence type="ECO:0000313" key="2">
    <source>
        <dbReference type="Proteomes" id="UP001054902"/>
    </source>
</evidence>